<dbReference type="EMBL" id="CAJNAQ010000002">
    <property type="protein sequence ID" value="CAE6485836.1"/>
    <property type="molecule type" value="Genomic_DNA"/>
</dbReference>
<sequence>MNQDRHDRQIRFFTKEGHARLNSVGVAIVGAGGLGSHVVQQLAFLGVGDITIIDEDVPDITNLNRLIGAHHNDHASKLTKVAIMERLVREINPTIKVTGIEKNLISKESFDAVKNADFVFGCVDNDGPRLVLTELCSAYERPYFDLASEIISGSKLYYGGRICFSYAGQGCLSCLDQISTDEVAEYFMSKESRADRRKLYGLPIEEMQDSGPSVVALNGVVASLAITEFMVQVTGIRHARRLVNYHGSNSKVTVTTDEPMADCYYCKSMYGTRQKADVERYLS</sequence>
<organism evidence="2 3">
    <name type="scientific">Candidatus Nitrosotenuis uzonensis</name>
    <dbReference type="NCBI Taxonomy" id="1407055"/>
    <lineage>
        <taxon>Archaea</taxon>
        <taxon>Nitrososphaerota</taxon>
        <taxon>Candidatus Nitrosotenuis</taxon>
    </lineage>
</organism>
<dbReference type="GO" id="GO:0008641">
    <property type="term" value="F:ubiquitin-like modifier activating enzyme activity"/>
    <property type="evidence" value="ECO:0007669"/>
    <property type="project" value="InterPro"/>
</dbReference>
<gene>
    <name evidence="2" type="ORF">NUZ5A_20063</name>
</gene>
<evidence type="ECO:0000313" key="2">
    <source>
        <dbReference type="EMBL" id="CAE6485836.1"/>
    </source>
</evidence>
<reference evidence="2" key="1">
    <citation type="submission" date="2021-02" db="EMBL/GenBank/DDBJ databases">
        <authorList>
            <person name="Han P."/>
        </authorList>
    </citation>
    <scope>NUCLEOTIDE SEQUENCE</scope>
    <source>
        <strain evidence="2">Candidatus Nitrosotenuis uzonensis 5A</strain>
    </source>
</reference>
<dbReference type="InterPro" id="IPR000594">
    <property type="entry name" value="ThiF_NAD_FAD-bd"/>
</dbReference>
<evidence type="ECO:0000259" key="1">
    <source>
        <dbReference type="Pfam" id="PF00899"/>
    </source>
</evidence>
<name>A0A812F1W6_9ARCH</name>
<evidence type="ECO:0000313" key="3">
    <source>
        <dbReference type="Proteomes" id="UP000655759"/>
    </source>
</evidence>
<dbReference type="InterPro" id="IPR035985">
    <property type="entry name" value="Ubiquitin-activating_enz"/>
</dbReference>
<proteinExistence type="predicted"/>
<dbReference type="RefSeq" id="WP_205097633.1">
    <property type="nucleotide sequence ID" value="NZ_CAJNAQ010000002.1"/>
</dbReference>
<dbReference type="Gene3D" id="3.40.50.720">
    <property type="entry name" value="NAD(P)-binding Rossmann-like Domain"/>
    <property type="match status" value="1"/>
</dbReference>
<dbReference type="GO" id="GO:0061504">
    <property type="term" value="P:cyclic threonylcarbamoyladenosine biosynthetic process"/>
    <property type="evidence" value="ECO:0007669"/>
    <property type="project" value="TreeGrafter"/>
</dbReference>
<dbReference type="Proteomes" id="UP000655759">
    <property type="component" value="Unassembled WGS sequence"/>
</dbReference>
<dbReference type="PANTHER" id="PTHR43267:SF1">
    <property type="entry name" value="TRNA THREONYLCARBAMOYLADENOSINE DEHYDRATASE"/>
    <property type="match status" value="1"/>
</dbReference>
<dbReference type="Pfam" id="PF00899">
    <property type="entry name" value="ThiF"/>
    <property type="match status" value="1"/>
</dbReference>
<comment type="caution">
    <text evidence="2">The sequence shown here is derived from an EMBL/GenBank/DDBJ whole genome shotgun (WGS) entry which is preliminary data.</text>
</comment>
<accession>A0A812F1W6</accession>
<feature type="domain" description="THIF-type NAD/FAD binding fold" evidence="1">
    <location>
        <begin position="6"/>
        <end position="255"/>
    </location>
</feature>
<dbReference type="InterPro" id="IPR045886">
    <property type="entry name" value="ThiF/MoeB/HesA"/>
</dbReference>
<dbReference type="SUPFAM" id="SSF69572">
    <property type="entry name" value="Activating enzymes of the ubiquitin-like proteins"/>
    <property type="match status" value="1"/>
</dbReference>
<dbReference type="GO" id="GO:0061503">
    <property type="term" value="F:tRNA threonylcarbamoyladenosine dehydratase"/>
    <property type="evidence" value="ECO:0007669"/>
    <property type="project" value="TreeGrafter"/>
</dbReference>
<protein>
    <recommendedName>
        <fullName evidence="1">THIF-type NAD/FAD binding fold domain-containing protein</fullName>
    </recommendedName>
</protein>
<dbReference type="PANTHER" id="PTHR43267">
    <property type="entry name" value="TRNA THREONYLCARBAMOYLADENOSINE DEHYDRATASE"/>
    <property type="match status" value="1"/>
</dbReference>
<dbReference type="AlphaFoldDB" id="A0A812F1W6"/>